<dbReference type="SUPFAM" id="SSF47413">
    <property type="entry name" value="lambda repressor-like DNA-binding domains"/>
    <property type="match status" value="1"/>
</dbReference>
<comment type="caution">
    <text evidence="2">The sequence shown here is derived from an EMBL/GenBank/DDBJ whole genome shotgun (WGS) entry which is preliminary data.</text>
</comment>
<feature type="domain" description="HTH cro/C1-type" evidence="1">
    <location>
        <begin position="13"/>
        <end position="57"/>
    </location>
</feature>
<accession>J0P2S0</accession>
<dbReference type="InterPro" id="IPR010982">
    <property type="entry name" value="Lambda_DNA-bd_dom_sf"/>
</dbReference>
<dbReference type="OrthoDB" id="3268534at2"/>
<evidence type="ECO:0000313" key="2">
    <source>
        <dbReference type="EMBL" id="EJF51687.1"/>
    </source>
</evidence>
<dbReference type="EMBL" id="AKFS01000008">
    <property type="protein sequence ID" value="EJF51687.1"/>
    <property type="molecule type" value="Genomic_DNA"/>
</dbReference>
<organism evidence="2 3">
    <name type="scientific">Schaalia georgiae F0490</name>
    <dbReference type="NCBI Taxonomy" id="1125717"/>
    <lineage>
        <taxon>Bacteria</taxon>
        <taxon>Bacillati</taxon>
        <taxon>Actinomycetota</taxon>
        <taxon>Actinomycetes</taxon>
        <taxon>Actinomycetales</taxon>
        <taxon>Actinomycetaceae</taxon>
        <taxon>Schaalia</taxon>
    </lineage>
</organism>
<sequence length="72" mass="8233">MSFSQSIISRETKRFMRAHHITQADLGQYLKITQSQVSARLRGTVRWTLDDLDRLCDLGVPVRIASGQEAWS</sequence>
<dbReference type="RefSeq" id="WP_005867219.1">
    <property type="nucleotide sequence ID" value="NZ_AKFS01000008.1"/>
</dbReference>
<name>J0P2S0_9ACTO</name>
<evidence type="ECO:0000259" key="1">
    <source>
        <dbReference type="Pfam" id="PF13443"/>
    </source>
</evidence>
<reference evidence="2 3" key="1">
    <citation type="submission" date="2012-05" db="EMBL/GenBank/DDBJ databases">
        <authorList>
            <person name="Harkins D.M."/>
            <person name="Madupu R."/>
            <person name="Durkin A.S."/>
            <person name="Torralba M."/>
            <person name="Methe B."/>
            <person name="Sutton G.G."/>
            <person name="Nelson K.E."/>
        </authorList>
    </citation>
    <scope>NUCLEOTIDE SEQUENCE [LARGE SCALE GENOMIC DNA]</scope>
    <source>
        <strain evidence="2 3">F0490</strain>
    </source>
</reference>
<dbReference type="InterPro" id="IPR001387">
    <property type="entry name" value="Cro/C1-type_HTH"/>
</dbReference>
<dbReference type="AlphaFoldDB" id="J0P2S0"/>
<dbReference type="GO" id="GO:0003677">
    <property type="term" value="F:DNA binding"/>
    <property type="evidence" value="ECO:0007669"/>
    <property type="project" value="UniProtKB-KW"/>
</dbReference>
<keyword evidence="3" id="KW-1185">Reference proteome</keyword>
<proteinExistence type="predicted"/>
<keyword evidence="2" id="KW-0238">DNA-binding</keyword>
<dbReference type="Pfam" id="PF13443">
    <property type="entry name" value="HTH_26"/>
    <property type="match status" value="1"/>
</dbReference>
<gene>
    <name evidence="2" type="ORF">HMPREF1317_1556</name>
</gene>
<evidence type="ECO:0000313" key="3">
    <source>
        <dbReference type="Proteomes" id="UP000004578"/>
    </source>
</evidence>
<protein>
    <submittedName>
        <fullName evidence="2">DNA-binding helix-turn-helix protein</fullName>
    </submittedName>
</protein>
<dbReference type="Gene3D" id="1.10.260.40">
    <property type="entry name" value="lambda repressor-like DNA-binding domains"/>
    <property type="match status" value="1"/>
</dbReference>
<dbReference type="Proteomes" id="UP000004578">
    <property type="component" value="Unassembled WGS sequence"/>
</dbReference>